<keyword evidence="2" id="KW-1185">Reference proteome</keyword>
<sequence length="125" mass="13591">MTDPGIREYVGVYDADGGVRGEVAYVVGHLLRMRECALCDITHTWRRKPEWDAMAARLGVPFTLVHRNEIDDDAVADGVAGSGLPVVLGRTDDGWAVVLDRAQLESAAGRVDVFEGILTDAARRV</sequence>
<accession>A0ABP7ANN0</accession>
<protein>
    <submittedName>
        <fullName evidence="1">Uncharacterized protein</fullName>
    </submittedName>
</protein>
<name>A0ABP7ANN0_9MICO</name>
<organism evidence="1 2">
    <name type="scientific">Microbacterium awajiense</name>
    <dbReference type="NCBI Taxonomy" id="415214"/>
    <lineage>
        <taxon>Bacteria</taxon>
        <taxon>Bacillati</taxon>
        <taxon>Actinomycetota</taxon>
        <taxon>Actinomycetes</taxon>
        <taxon>Micrococcales</taxon>
        <taxon>Microbacteriaceae</taxon>
        <taxon>Microbacterium</taxon>
    </lineage>
</organism>
<dbReference type="RefSeq" id="WP_344737982.1">
    <property type="nucleotide sequence ID" value="NZ_BAAAYU010000005.1"/>
</dbReference>
<dbReference type="EMBL" id="BAAAYU010000005">
    <property type="protein sequence ID" value="GAA3636235.1"/>
    <property type="molecule type" value="Genomic_DNA"/>
</dbReference>
<reference evidence="2" key="1">
    <citation type="journal article" date="2019" name="Int. J. Syst. Evol. Microbiol.">
        <title>The Global Catalogue of Microorganisms (GCM) 10K type strain sequencing project: providing services to taxonomists for standard genome sequencing and annotation.</title>
        <authorList>
            <consortium name="The Broad Institute Genomics Platform"/>
            <consortium name="The Broad Institute Genome Sequencing Center for Infectious Disease"/>
            <person name="Wu L."/>
            <person name="Ma J."/>
        </authorList>
    </citation>
    <scope>NUCLEOTIDE SEQUENCE [LARGE SCALE GENOMIC DNA]</scope>
    <source>
        <strain evidence="2">JCM 16544</strain>
    </source>
</reference>
<comment type="caution">
    <text evidence="1">The sequence shown here is derived from an EMBL/GenBank/DDBJ whole genome shotgun (WGS) entry which is preliminary data.</text>
</comment>
<dbReference type="Proteomes" id="UP001501697">
    <property type="component" value="Unassembled WGS sequence"/>
</dbReference>
<evidence type="ECO:0000313" key="2">
    <source>
        <dbReference type="Proteomes" id="UP001501697"/>
    </source>
</evidence>
<proteinExistence type="predicted"/>
<evidence type="ECO:0000313" key="1">
    <source>
        <dbReference type="EMBL" id="GAA3636235.1"/>
    </source>
</evidence>
<gene>
    <name evidence="1" type="ORF">GCM10022200_19470</name>
</gene>